<protein>
    <submittedName>
        <fullName evidence="9">Aminopeptidase ysdC</fullName>
        <ecNumber evidence="9">3.4.11.-</ecNumber>
    </submittedName>
</protein>
<dbReference type="CDD" id="cd05657">
    <property type="entry name" value="M42_glucanase_like"/>
    <property type="match status" value="1"/>
</dbReference>
<evidence type="ECO:0000256" key="2">
    <source>
        <dbReference type="ARBA" id="ARBA00022438"/>
    </source>
</evidence>
<dbReference type="Gene3D" id="2.40.30.40">
    <property type="entry name" value="Peptidase M42, domain 2"/>
    <property type="match status" value="1"/>
</dbReference>
<evidence type="ECO:0000256" key="4">
    <source>
        <dbReference type="ARBA" id="ARBA00022723"/>
    </source>
</evidence>
<evidence type="ECO:0000256" key="3">
    <source>
        <dbReference type="ARBA" id="ARBA00022670"/>
    </source>
</evidence>
<organism evidence="9 10">
    <name type="scientific">Urinicoccus massiliensis</name>
    <dbReference type="NCBI Taxonomy" id="1723382"/>
    <lineage>
        <taxon>Bacteria</taxon>
        <taxon>Bacillati</taxon>
        <taxon>Bacillota</taxon>
        <taxon>Tissierellia</taxon>
        <taxon>Tissierellales</taxon>
        <taxon>Peptoniphilaceae</taxon>
        <taxon>Urinicoccus</taxon>
    </lineage>
</organism>
<feature type="binding site" evidence="8">
    <location>
        <position position="229"/>
    </location>
    <ligand>
        <name>Zn(2+)</name>
        <dbReference type="ChEBI" id="CHEBI:29105"/>
        <label>1</label>
    </ligand>
</feature>
<dbReference type="GO" id="GO:0004177">
    <property type="term" value="F:aminopeptidase activity"/>
    <property type="evidence" value="ECO:0007669"/>
    <property type="project" value="UniProtKB-UniRule"/>
</dbReference>
<keyword evidence="4 8" id="KW-0479">Metal-binding</keyword>
<feature type="binding site" evidence="8">
    <location>
        <position position="61"/>
    </location>
    <ligand>
        <name>Zn(2+)</name>
        <dbReference type="ChEBI" id="CHEBI:29105"/>
        <label>1</label>
    </ligand>
</feature>
<keyword evidence="5 9" id="KW-0378">Hydrolase</keyword>
<dbReference type="InterPro" id="IPR023367">
    <property type="entry name" value="Peptidase_M42_dom2"/>
</dbReference>
<gene>
    <name evidence="9" type="primary">ysdC</name>
    <name evidence="9" type="ORF">NCTC13150_00347</name>
</gene>
<proteinExistence type="inferred from homology"/>
<feature type="binding site" evidence="8">
    <location>
        <position position="178"/>
    </location>
    <ligand>
        <name>Zn(2+)</name>
        <dbReference type="ChEBI" id="CHEBI:29105"/>
        <label>2</label>
    </ligand>
</feature>
<keyword evidence="3" id="KW-0645">Protease</keyword>
<evidence type="ECO:0000256" key="6">
    <source>
        <dbReference type="PIRNR" id="PIRNR001123"/>
    </source>
</evidence>
<dbReference type="SUPFAM" id="SSF53187">
    <property type="entry name" value="Zn-dependent exopeptidases"/>
    <property type="match status" value="1"/>
</dbReference>
<evidence type="ECO:0000256" key="7">
    <source>
        <dbReference type="PIRSR" id="PIRSR001123-1"/>
    </source>
</evidence>
<dbReference type="GO" id="GO:0046872">
    <property type="term" value="F:metal ion binding"/>
    <property type="evidence" value="ECO:0007669"/>
    <property type="project" value="UniProtKB-UniRule"/>
</dbReference>
<dbReference type="Pfam" id="PF05343">
    <property type="entry name" value="Peptidase_M42"/>
    <property type="match status" value="1"/>
</dbReference>
<comment type="similarity">
    <text evidence="1 6">Belongs to the peptidase M42 family.</text>
</comment>
<dbReference type="SUPFAM" id="SSF101821">
    <property type="entry name" value="Aminopeptidase/glucanase lid domain"/>
    <property type="match status" value="1"/>
</dbReference>
<reference evidence="9 10" key="1">
    <citation type="submission" date="2019-02" db="EMBL/GenBank/DDBJ databases">
        <authorList>
            <consortium name="Pathogen Informatics"/>
        </authorList>
    </citation>
    <scope>NUCLEOTIDE SEQUENCE [LARGE SCALE GENOMIC DNA]</scope>
    <source>
        <strain evidence="9 10">3012STDY7089603</strain>
    </source>
</reference>
<dbReference type="RefSeq" id="WP_131748272.1">
    <property type="nucleotide sequence ID" value="NZ_CAACYI010000001.1"/>
</dbReference>
<dbReference type="PANTHER" id="PTHR32481:SF7">
    <property type="entry name" value="AMINOPEPTIDASE YHFE-RELATED"/>
    <property type="match status" value="1"/>
</dbReference>
<evidence type="ECO:0000313" key="10">
    <source>
        <dbReference type="Proteomes" id="UP000377798"/>
    </source>
</evidence>
<evidence type="ECO:0000256" key="1">
    <source>
        <dbReference type="ARBA" id="ARBA00006272"/>
    </source>
</evidence>
<accession>A0A8H2M7Q5</accession>
<dbReference type="Gene3D" id="3.40.630.10">
    <property type="entry name" value="Zn peptidases"/>
    <property type="match status" value="1"/>
</dbReference>
<dbReference type="InterPro" id="IPR051464">
    <property type="entry name" value="Peptidase_M42_aminopept"/>
</dbReference>
<feature type="binding site" evidence="8">
    <location>
        <position position="178"/>
    </location>
    <ligand>
        <name>Zn(2+)</name>
        <dbReference type="ChEBI" id="CHEBI:29105"/>
        <label>1</label>
    </ligand>
</feature>
<feature type="binding site" evidence="8">
    <location>
        <position position="210"/>
    </location>
    <ligand>
        <name>Zn(2+)</name>
        <dbReference type="ChEBI" id="CHEBI:29105"/>
        <label>2</label>
    </ligand>
</feature>
<keyword evidence="10" id="KW-1185">Reference proteome</keyword>
<evidence type="ECO:0000313" key="9">
    <source>
        <dbReference type="EMBL" id="VFB15840.1"/>
    </source>
</evidence>
<dbReference type="Proteomes" id="UP000377798">
    <property type="component" value="Unassembled WGS sequence"/>
</dbReference>
<dbReference type="PIRSF" id="PIRSF001123">
    <property type="entry name" value="PepA_GA"/>
    <property type="match status" value="1"/>
</dbReference>
<dbReference type="PANTHER" id="PTHR32481">
    <property type="entry name" value="AMINOPEPTIDASE"/>
    <property type="match status" value="1"/>
</dbReference>
<evidence type="ECO:0000256" key="5">
    <source>
        <dbReference type="ARBA" id="ARBA00022801"/>
    </source>
</evidence>
<name>A0A8H2M7Q5_9FIRM</name>
<dbReference type="EC" id="3.4.11.-" evidence="9"/>
<feature type="binding site" evidence="8">
    <location>
        <position position="309"/>
    </location>
    <ligand>
        <name>Zn(2+)</name>
        <dbReference type="ChEBI" id="CHEBI:29105"/>
        <label>2</label>
    </ligand>
</feature>
<evidence type="ECO:0000256" key="8">
    <source>
        <dbReference type="PIRSR" id="PIRSR001123-2"/>
    </source>
</evidence>
<comment type="cofactor">
    <cofactor evidence="8">
        <name>a divalent metal cation</name>
        <dbReference type="ChEBI" id="CHEBI:60240"/>
    </cofactor>
    <text evidence="8">Binds 2 divalent metal cations per subunit.</text>
</comment>
<feature type="active site" description="Proton acceptor" evidence="7">
    <location>
        <position position="209"/>
    </location>
</feature>
<dbReference type="AlphaFoldDB" id="A0A8H2M7Q5"/>
<keyword evidence="2 9" id="KW-0031">Aminopeptidase</keyword>
<dbReference type="EMBL" id="CAACYI010000001">
    <property type="protein sequence ID" value="VFB15840.1"/>
    <property type="molecule type" value="Genomic_DNA"/>
</dbReference>
<comment type="caution">
    <text evidence="9">The sequence shown here is derived from an EMBL/GenBank/DDBJ whole genome shotgun (WGS) entry which is preliminary data.</text>
</comment>
<sequence length="336" mass="37072">MEKILEKLQWLCQTPSPTGMTREILQGIQDRYPQVAWSRTRKGTLLGQLPGKGKKIALACHIDTLGLMVQKIKDNGRLEVTTLGGFPLNYVEQENVLVHTLEGKTYEGTVRLKDPAVHASKDAESAKRDAQSMEVVLDYLVEDKKAVQDLGICNGDYISLDPRFHLAGDGYIKSRHLDDKASAAILLTLIDHWEDFDHPPVTMVFSCYEEVGHGACGLDLDVEDFIAVDMGVIGEKLEAKETDVSICRKDSSGPYDYDLTKDLIDLAKKEGLDFATDVFPFYGSDASAARSSGLDARFALIGPGVSASHGYERTHKRGLENTYRLLEAYLKAQGGC</sequence>
<dbReference type="InterPro" id="IPR008007">
    <property type="entry name" value="Peptidase_M42"/>
</dbReference>
<dbReference type="GO" id="GO:0006508">
    <property type="term" value="P:proteolysis"/>
    <property type="evidence" value="ECO:0007669"/>
    <property type="project" value="UniProtKB-KW"/>
</dbReference>